<gene>
    <name evidence="2" type="primary">ycf55</name>
</gene>
<dbReference type="AlphaFoldDB" id="A0A4D6UY42"/>
<sequence length="320" mass="38423">MYQTITLKYWPNETSIKLNNAVVDLFIETEKKLLLKTNNKSNQYLYLDILNINNKNRLLRVILNQFKELVLDIIEINLSSTKVMNFSKKIWEIFIERASKKFLLQLEPEKNIAINKNHLSDKNNNLIDHLLIYLVFGSKYIQDDIFMFDKLHTPYNHIKILLENFIIIAGDIIMEKIIQYLNDSTNINKFLKKNNLCNKLYISKRSTILFLNNLKWQNLIESQVYATKYFYNERQKVCIISSKGIIKKYIYVSENRRKFRLNRIKIVFLFWLEVKDLIIPKIEKFIVQVAKYFLYCSINLFSNLILILIRIIVFYLNKYN</sequence>
<keyword evidence="2" id="KW-0934">Plastid</keyword>
<dbReference type="EMBL" id="MH853471">
    <property type="protein sequence ID" value="QCH39578.1"/>
    <property type="molecule type" value="Genomic_DNA"/>
</dbReference>
<keyword evidence="1" id="KW-1133">Transmembrane helix</keyword>
<keyword evidence="1" id="KW-0812">Transmembrane</keyword>
<name>A0A4D6UY42_9FLOR</name>
<reference evidence="2" key="1">
    <citation type="submission" date="2018-09" db="EMBL/GenBank/DDBJ databases">
        <authorList>
            <person name="Pasella M."/>
            <person name="Verbruggen H."/>
            <person name="Nelson W.A."/>
            <person name="Diaz-Tapia P."/>
        </authorList>
    </citation>
    <scope>NUCLEOTIDE SEQUENCE</scope>
</reference>
<dbReference type="RefSeq" id="YP_009654291.1">
    <property type="nucleotide sequence ID" value="NC_042794.1"/>
</dbReference>
<protein>
    <submittedName>
        <fullName evidence="2">Uncharacterized protein</fullName>
    </submittedName>
</protein>
<dbReference type="InterPro" id="IPR022552">
    <property type="entry name" value="UPF_Ycf55"/>
</dbReference>
<proteinExistence type="predicted"/>
<feature type="transmembrane region" description="Helical" evidence="1">
    <location>
        <begin position="292"/>
        <end position="316"/>
    </location>
</feature>
<dbReference type="Pfam" id="PF12452">
    <property type="entry name" value="DUF3685"/>
    <property type="match status" value="1"/>
</dbReference>
<evidence type="ECO:0000256" key="1">
    <source>
        <dbReference type="SAM" id="Phobius"/>
    </source>
</evidence>
<dbReference type="GeneID" id="40488171"/>
<accession>A0A4D6UY42</accession>
<evidence type="ECO:0000313" key="2">
    <source>
        <dbReference type="EMBL" id="QCH39578.1"/>
    </source>
</evidence>
<reference evidence="2" key="2">
    <citation type="journal article" date="2019" name="Phycologia">
        <title>The phylogenetic position of the morphologically unusual Pleurostichidium falkenbergii (Rhodomelaceae, Rhodophyta) based on plastid phylogenomics.</title>
        <authorList>
            <person name="Pasella M.M."/>
            <person name="Verbruggen H."/>
            <person name="Nelson W.A."/>
            <person name="Diaz-Tapia P."/>
        </authorList>
    </citation>
    <scope>NUCLEOTIDE SEQUENCE</scope>
</reference>
<dbReference type="InterPro" id="IPR017077">
    <property type="entry name" value="Uncharacterised_Ycf55_algae"/>
</dbReference>
<keyword evidence="1" id="KW-0472">Membrane</keyword>
<organism evidence="2">
    <name type="scientific">Pleurostichidium falkenbergii</name>
    <dbReference type="NCBI Taxonomy" id="121064"/>
    <lineage>
        <taxon>Eukaryota</taxon>
        <taxon>Rhodophyta</taxon>
        <taxon>Florideophyceae</taxon>
        <taxon>Rhodymeniophycidae</taxon>
        <taxon>Ceramiales</taxon>
        <taxon>Rhodomelaceae</taxon>
        <taxon>Pleurostichidium</taxon>
    </lineage>
</organism>
<dbReference type="PIRSF" id="PIRSF036962">
    <property type="entry name" value="UCP036962_SignTr_Ycf55"/>
    <property type="match status" value="1"/>
</dbReference>
<geneLocation type="plastid" evidence="2"/>